<sequence>MSAATGELCAAFGCPMIAAIGVAGHWYCACHWREPVASFDAITAELHRQHALVDAANGIRRSRAGYVAIRDAENVLIEITHALGQQYSLRPDIEVADDADHACPEHEVEL</sequence>
<dbReference type="OrthoDB" id="9017296at2"/>
<gene>
    <name evidence="1" type="ORF">BgramDRAFT_4627</name>
</gene>
<keyword evidence="2" id="KW-1185">Reference proteome</keyword>
<organism evidence="1 2">
    <name type="scientific">Paraburkholderia graminis (strain ATCC 700544 / DSM 17151 / LMG 18924 / NCIMB 13744 / C4D1M)</name>
    <dbReference type="NCBI Taxonomy" id="396598"/>
    <lineage>
        <taxon>Bacteria</taxon>
        <taxon>Pseudomonadati</taxon>
        <taxon>Pseudomonadota</taxon>
        <taxon>Betaproteobacteria</taxon>
        <taxon>Burkholderiales</taxon>
        <taxon>Burkholderiaceae</taxon>
        <taxon>Paraburkholderia</taxon>
    </lineage>
</organism>
<evidence type="ECO:0000313" key="1">
    <source>
        <dbReference type="EMBL" id="EDT08474.1"/>
    </source>
</evidence>
<reference evidence="1 2" key="1">
    <citation type="submission" date="2008-03" db="EMBL/GenBank/DDBJ databases">
        <title>Sequencing of the draft genome and assembly of Burkholderia graminis C4D1M.</title>
        <authorList>
            <consortium name="US DOE Joint Genome Institute (JGI-PGF)"/>
            <person name="Copeland A."/>
            <person name="Lucas S."/>
            <person name="Lapidus A."/>
            <person name="Glavina del Rio T."/>
            <person name="Dalin E."/>
            <person name="Tice H."/>
            <person name="Bruce D."/>
            <person name="Goodwin L."/>
            <person name="Pitluck S."/>
            <person name="Larimer F."/>
            <person name="Land M.L."/>
            <person name="Hauser L."/>
            <person name="Tiedje J."/>
            <person name="Richardson P."/>
        </authorList>
    </citation>
    <scope>NUCLEOTIDE SEQUENCE [LARGE SCALE GENOMIC DNA]</scope>
    <source>
        <strain evidence="2">ATCC 700544 / DSM 17151 / LMG 18924 / NCIMB 13744 / C4D1M</strain>
    </source>
</reference>
<dbReference type="RefSeq" id="WP_006051197.1">
    <property type="nucleotide sequence ID" value="NZ_ABLD01000017.1"/>
</dbReference>
<proteinExistence type="predicted"/>
<protein>
    <submittedName>
        <fullName evidence="1">Uncharacterized protein</fullName>
    </submittedName>
</protein>
<comment type="caution">
    <text evidence="1">The sequence shown here is derived from an EMBL/GenBank/DDBJ whole genome shotgun (WGS) entry which is preliminary data.</text>
</comment>
<name>B1G5M3_PARG4</name>
<dbReference type="EMBL" id="ABLD01000017">
    <property type="protein sequence ID" value="EDT08474.1"/>
    <property type="molecule type" value="Genomic_DNA"/>
</dbReference>
<dbReference type="Proteomes" id="UP000005045">
    <property type="component" value="Unassembled WGS sequence"/>
</dbReference>
<accession>B1G5M3</accession>
<dbReference type="AlphaFoldDB" id="B1G5M3"/>
<evidence type="ECO:0000313" key="2">
    <source>
        <dbReference type="Proteomes" id="UP000005045"/>
    </source>
</evidence>